<gene>
    <name evidence="1" type="primary">Acey_s0069.g295</name>
    <name evidence="1" type="ORF">Y032_0069g295</name>
</gene>
<dbReference type="OrthoDB" id="418748at2759"/>
<reference evidence="2" key="1">
    <citation type="journal article" date="2015" name="Nat. Genet.">
        <title>The genome and transcriptome of the zoonotic hookworm Ancylostoma ceylanicum identify infection-specific gene families.</title>
        <authorList>
            <person name="Schwarz E.M."/>
            <person name="Hu Y."/>
            <person name="Antoshechkin I."/>
            <person name="Miller M.M."/>
            <person name="Sternberg P.W."/>
            <person name="Aroian R.V."/>
        </authorList>
    </citation>
    <scope>NUCLEOTIDE SEQUENCE</scope>
    <source>
        <strain evidence="2">HY135</strain>
    </source>
</reference>
<name>A0A016TXQ6_9BILA</name>
<dbReference type="Proteomes" id="UP000024635">
    <property type="component" value="Unassembled WGS sequence"/>
</dbReference>
<sequence>MANKKFRKRPFHSDSFYSDSNKTHIDNVLLKHRDQALVTGEKFVPYETVTSQHRLLICPMKITLPNQKLIERCQIGSNRVVETKTGRSSCENNCNVFLAKTILTLTSI</sequence>
<dbReference type="EMBL" id="JARK01001405">
    <property type="protein sequence ID" value="EYC07575.1"/>
    <property type="molecule type" value="Genomic_DNA"/>
</dbReference>
<evidence type="ECO:0000313" key="1">
    <source>
        <dbReference type="EMBL" id="EYC07575.1"/>
    </source>
</evidence>
<accession>A0A016TXQ6</accession>
<comment type="caution">
    <text evidence="1">The sequence shown here is derived from an EMBL/GenBank/DDBJ whole genome shotgun (WGS) entry which is preliminary data.</text>
</comment>
<proteinExistence type="predicted"/>
<protein>
    <submittedName>
        <fullName evidence="1">Uncharacterized protein</fullName>
    </submittedName>
</protein>
<dbReference type="AlphaFoldDB" id="A0A016TXQ6"/>
<keyword evidence="2" id="KW-1185">Reference proteome</keyword>
<organism evidence="1 2">
    <name type="scientific">Ancylostoma ceylanicum</name>
    <dbReference type="NCBI Taxonomy" id="53326"/>
    <lineage>
        <taxon>Eukaryota</taxon>
        <taxon>Metazoa</taxon>
        <taxon>Ecdysozoa</taxon>
        <taxon>Nematoda</taxon>
        <taxon>Chromadorea</taxon>
        <taxon>Rhabditida</taxon>
        <taxon>Rhabditina</taxon>
        <taxon>Rhabditomorpha</taxon>
        <taxon>Strongyloidea</taxon>
        <taxon>Ancylostomatidae</taxon>
        <taxon>Ancylostomatinae</taxon>
        <taxon>Ancylostoma</taxon>
    </lineage>
</organism>
<evidence type="ECO:0000313" key="2">
    <source>
        <dbReference type="Proteomes" id="UP000024635"/>
    </source>
</evidence>